<dbReference type="EMBL" id="LR134495">
    <property type="protein sequence ID" value="VEI75744.1"/>
    <property type="molecule type" value="Genomic_DNA"/>
</dbReference>
<dbReference type="NCBIfam" id="TIGR00698">
    <property type="entry name" value="YeiH family putative sulfate export transporter"/>
    <property type="match status" value="1"/>
</dbReference>
<sequence length="332" mass="36048">MKKYLAGLMLVSLITLISKWISLTTFAQHLHLSALVLAILLGFIVGNLGYQRIERQAAAGVNFAKGMILRAGIMLYGFNLTLQDIQLVGLNAIATDAIMLVSTFIITCIIGMYWLKLDKQLVYLTATGCSICGAAAILGAQSVVKADSHKVSVAIALIVIFGSIAMFLYPALYQLSCGLSDNQFGIYIGSSIHEVAQVYSAGNMLSSGLADVAVISKMVRVIMLAPFLIFLSFYLQCDQQASRPFMMPWFAILFIVIALINSTGWIAPEIVVWLSQISAILLMMAMAAMGVTTQLSTLKNAGLAPLLLGFLIFIWLVIGGFFVNYAMQWLFG</sequence>
<keyword evidence="5 7" id="KW-1133">Transmembrane helix</keyword>
<dbReference type="Pfam" id="PF03601">
    <property type="entry name" value="Cons_hypoth698"/>
    <property type="match status" value="1"/>
</dbReference>
<keyword evidence="4 7" id="KW-0812">Transmembrane</keyword>
<evidence type="ECO:0000313" key="8">
    <source>
        <dbReference type="EMBL" id="VEI75744.1"/>
    </source>
</evidence>
<reference evidence="8" key="1">
    <citation type="submission" date="2018-12" db="EMBL/GenBank/DDBJ databases">
        <authorList>
            <consortium name="Pathogen Informatics"/>
        </authorList>
    </citation>
    <scope>NUCLEOTIDE SEQUENCE [LARGE SCALE GENOMIC DNA]</scope>
    <source>
        <strain evidence="8">NCTC10643</strain>
    </source>
</reference>
<dbReference type="RefSeq" id="WP_126301449.1">
    <property type="nucleotide sequence ID" value="NZ_LR134495.1"/>
</dbReference>
<feature type="transmembrane region" description="Helical" evidence="7">
    <location>
        <begin position="57"/>
        <end position="78"/>
    </location>
</feature>
<comment type="subcellular location">
    <subcellularLocation>
        <location evidence="1">Cell membrane</location>
        <topology evidence="1">Multi-pass membrane protein</topology>
    </subcellularLocation>
</comment>
<comment type="similarity">
    <text evidence="2">Belongs to the UPF0324 family.</text>
</comment>
<dbReference type="PANTHER" id="PTHR30106">
    <property type="entry name" value="INNER MEMBRANE PROTEIN YEIH-RELATED"/>
    <property type="match status" value="1"/>
</dbReference>
<protein>
    <submittedName>
        <fullName evidence="8">Uncharacterized protein</fullName>
    </submittedName>
</protein>
<evidence type="ECO:0000256" key="1">
    <source>
        <dbReference type="ARBA" id="ARBA00004651"/>
    </source>
</evidence>
<dbReference type="Proteomes" id="UP000271188">
    <property type="component" value="Chromosome"/>
</dbReference>
<evidence type="ECO:0000256" key="6">
    <source>
        <dbReference type="ARBA" id="ARBA00023136"/>
    </source>
</evidence>
<dbReference type="InterPro" id="IPR004630">
    <property type="entry name" value="UPF0324_YeiH-like"/>
</dbReference>
<feature type="transmembrane region" description="Helical" evidence="7">
    <location>
        <begin position="151"/>
        <end position="172"/>
    </location>
</feature>
<name>A0A3S4XCB1_MANHA</name>
<evidence type="ECO:0000256" key="3">
    <source>
        <dbReference type="ARBA" id="ARBA00022475"/>
    </source>
</evidence>
<evidence type="ECO:0000256" key="4">
    <source>
        <dbReference type="ARBA" id="ARBA00022692"/>
    </source>
</evidence>
<keyword evidence="6 7" id="KW-0472">Membrane</keyword>
<evidence type="ECO:0000256" key="7">
    <source>
        <dbReference type="SAM" id="Phobius"/>
    </source>
</evidence>
<feature type="transmembrane region" description="Helical" evidence="7">
    <location>
        <begin position="273"/>
        <end position="291"/>
    </location>
</feature>
<feature type="transmembrane region" description="Helical" evidence="7">
    <location>
        <begin position="214"/>
        <end position="235"/>
    </location>
</feature>
<proteinExistence type="inferred from homology"/>
<gene>
    <name evidence="8" type="primary">yeiH</name>
    <name evidence="8" type="ORF">NCTC10643_00600</name>
</gene>
<feature type="transmembrane region" description="Helical" evidence="7">
    <location>
        <begin position="121"/>
        <end position="139"/>
    </location>
</feature>
<dbReference type="AlphaFoldDB" id="A0A3S4XCB1"/>
<dbReference type="PANTHER" id="PTHR30106:SF2">
    <property type="entry name" value="UPF0324 INNER MEMBRANE PROTEIN YEIH"/>
    <property type="match status" value="1"/>
</dbReference>
<evidence type="ECO:0000256" key="5">
    <source>
        <dbReference type="ARBA" id="ARBA00022989"/>
    </source>
</evidence>
<evidence type="ECO:0000256" key="2">
    <source>
        <dbReference type="ARBA" id="ARBA00007977"/>
    </source>
</evidence>
<feature type="transmembrane region" description="Helical" evidence="7">
    <location>
        <begin position="303"/>
        <end position="327"/>
    </location>
</feature>
<dbReference type="GO" id="GO:0005886">
    <property type="term" value="C:plasma membrane"/>
    <property type="evidence" value="ECO:0007669"/>
    <property type="project" value="UniProtKB-SubCell"/>
</dbReference>
<dbReference type="InterPro" id="IPR018383">
    <property type="entry name" value="UPF0324_pro"/>
</dbReference>
<keyword evidence="3" id="KW-1003">Cell membrane</keyword>
<organism evidence="8 9">
    <name type="scientific">Mannheimia haemolytica</name>
    <name type="common">Pasteurella haemolytica</name>
    <dbReference type="NCBI Taxonomy" id="75985"/>
    <lineage>
        <taxon>Bacteria</taxon>
        <taxon>Pseudomonadati</taxon>
        <taxon>Pseudomonadota</taxon>
        <taxon>Gammaproteobacteria</taxon>
        <taxon>Pasteurellales</taxon>
        <taxon>Pasteurellaceae</taxon>
        <taxon>Mannheimia</taxon>
    </lineage>
</organism>
<feature type="transmembrane region" description="Helical" evidence="7">
    <location>
        <begin position="29"/>
        <end position="50"/>
    </location>
</feature>
<feature type="transmembrane region" description="Helical" evidence="7">
    <location>
        <begin position="247"/>
        <end position="267"/>
    </location>
</feature>
<evidence type="ECO:0000313" key="9">
    <source>
        <dbReference type="Proteomes" id="UP000271188"/>
    </source>
</evidence>
<feature type="transmembrane region" description="Helical" evidence="7">
    <location>
        <begin position="90"/>
        <end position="114"/>
    </location>
</feature>
<accession>A0A3S4XCB1</accession>